<reference evidence="1 2" key="1">
    <citation type="submission" date="2017-09" db="EMBL/GenBank/DDBJ databases">
        <title>Sequencing the genomes of two abundant thermophiles in Great Basin hot springs: Thermocrinis jamiesonii and novel Chloroflexi Thermoflexus hugenholtzii.</title>
        <authorList>
            <person name="Hedlund B."/>
        </authorList>
    </citation>
    <scope>NUCLEOTIDE SEQUENCE [LARGE SCALE GENOMIC DNA]</scope>
    <source>
        <strain evidence="1 2">G233</strain>
    </source>
</reference>
<accession>A0A2A9HDP3</accession>
<proteinExistence type="predicted"/>
<comment type="caution">
    <text evidence="1">The sequence shown here is derived from an EMBL/GenBank/DDBJ whole genome shotgun (WGS) entry which is preliminary data.</text>
</comment>
<dbReference type="RefSeq" id="WP_098502414.1">
    <property type="nucleotide sequence ID" value="NZ_PDJQ01000001.1"/>
</dbReference>
<evidence type="ECO:0000313" key="1">
    <source>
        <dbReference type="EMBL" id="PFG72919.1"/>
    </source>
</evidence>
<name>A0A2A9HDP3_TEPT2</name>
<dbReference type="EMBL" id="PDJQ01000001">
    <property type="protein sequence ID" value="PFG72919.1"/>
    <property type="molecule type" value="Genomic_DNA"/>
</dbReference>
<sequence>MAYRVLMATRRGWEEVWCTCPAARACFADPAEAARAAELHRRSCRLLGSALAYRVAATELHD</sequence>
<dbReference type="AlphaFoldDB" id="A0A2A9HDP3"/>
<protein>
    <submittedName>
        <fullName evidence="1">Uncharacterized protein</fullName>
    </submittedName>
</protein>
<organism evidence="1 2">
    <name type="scientific">Tepidiforma thermophila (strain KCTC 52669 / CGMCC 1.13589 / G233)</name>
    <dbReference type="NCBI Taxonomy" id="2761530"/>
    <lineage>
        <taxon>Bacteria</taxon>
        <taxon>Bacillati</taxon>
        <taxon>Chloroflexota</taxon>
        <taxon>Tepidiformia</taxon>
        <taxon>Tepidiformales</taxon>
        <taxon>Tepidiformaceae</taxon>
        <taxon>Tepidiforma</taxon>
    </lineage>
</organism>
<dbReference type="Proteomes" id="UP000223071">
    <property type="component" value="Unassembled WGS sequence"/>
</dbReference>
<evidence type="ECO:0000313" key="2">
    <source>
        <dbReference type="Proteomes" id="UP000223071"/>
    </source>
</evidence>
<keyword evidence="2" id="KW-1185">Reference proteome</keyword>
<gene>
    <name evidence="1" type="ORF">A9A59_0112</name>
</gene>